<keyword evidence="1" id="KW-1133">Transmembrane helix</keyword>
<protein>
    <recommendedName>
        <fullName evidence="4">DUF3040 domain-containing protein</fullName>
    </recommendedName>
</protein>
<keyword evidence="1" id="KW-0812">Transmembrane</keyword>
<accession>A0ABN2N322</accession>
<evidence type="ECO:0000256" key="1">
    <source>
        <dbReference type="SAM" id="Phobius"/>
    </source>
</evidence>
<dbReference type="RefSeq" id="WP_344417013.1">
    <property type="nucleotide sequence ID" value="NZ_BAAAQK010000007.1"/>
</dbReference>
<keyword evidence="3" id="KW-1185">Reference proteome</keyword>
<reference evidence="2 3" key="1">
    <citation type="journal article" date="2019" name="Int. J. Syst. Evol. Microbiol.">
        <title>The Global Catalogue of Microorganisms (GCM) 10K type strain sequencing project: providing services to taxonomists for standard genome sequencing and annotation.</title>
        <authorList>
            <consortium name="The Broad Institute Genomics Platform"/>
            <consortium name="The Broad Institute Genome Sequencing Center for Infectious Disease"/>
            <person name="Wu L."/>
            <person name="Ma J."/>
        </authorList>
    </citation>
    <scope>NUCLEOTIDE SEQUENCE [LARGE SCALE GENOMIC DNA]</scope>
    <source>
        <strain evidence="2 3">JCM 16009</strain>
    </source>
</reference>
<dbReference type="InterPro" id="IPR021401">
    <property type="entry name" value="DUF3040"/>
</dbReference>
<organism evidence="2 3">
    <name type="scientific">Pseudonocardia ailaonensis</name>
    <dbReference type="NCBI Taxonomy" id="367279"/>
    <lineage>
        <taxon>Bacteria</taxon>
        <taxon>Bacillati</taxon>
        <taxon>Actinomycetota</taxon>
        <taxon>Actinomycetes</taxon>
        <taxon>Pseudonocardiales</taxon>
        <taxon>Pseudonocardiaceae</taxon>
        <taxon>Pseudonocardia</taxon>
    </lineage>
</organism>
<keyword evidence="1" id="KW-0472">Membrane</keyword>
<gene>
    <name evidence="2" type="ORF">GCM10009836_30820</name>
</gene>
<evidence type="ECO:0000313" key="3">
    <source>
        <dbReference type="Proteomes" id="UP001500449"/>
    </source>
</evidence>
<dbReference type="Proteomes" id="UP001500449">
    <property type="component" value="Unassembled WGS sequence"/>
</dbReference>
<name>A0ABN2N322_9PSEU</name>
<dbReference type="Pfam" id="PF11239">
    <property type="entry name" value="DUF3040"/>
    <property type="match status" value="1"/>
</dbReference>
<dbReference type="EMBL" id="BAAAQK010000007">
    <property type="protein sequence ID" value="GAA1848864.1"/>
    <property type="molecule type" value="Genomic_DNA"/>
</dbReference>
<evidence type="ECO:0008006" key="4">
    <source>
        <dbReference type="Google" id="ProtNLM"/>
    </source>
</evidence>
<evidence type="ECO:0000313" key="2">
    <source>
        <dbReference type="EMBL" id="GAA1848864.1"/>
    </source>
</evidence>
<sequence>MLDGAEWQALRAIELNLEREDPALAEALTRGVARAPAHLDDADARIELLGAALVILIGAVAAVAGAATLTVGLMVAAVVVLVAGVMWAQRARRLLRGDG</sequence>
<feature type="transmembrane region" description="Helical" evidence="1">
    <location>
        <begin position="48"/>
        <end position="65"/>
    </location>
</feature>
<proteinExistence type="predicted"/>
<comment type="caution">
    <text evidence="2">The sequence shown here is derived from an EMBL/GenBank/DDBJ whole genome shotgun (WGS) entry which is preliminary data.</text>
</comment>